<evidence type="ECO:0000259" key="5">
    <source>
        <dbReference type="PROSITE" id="PS50865"/>
    </source>
</evidence>
<keyword evidence="3" id="KW-0862">Zinc</keyword>
<proteinExistence type="predicted"/>
<dbReference type="EMBL" id="HBFC01007074">
    <property type="protein sequence ID" value="CAD8701293.1"/>
    <property type="molecule type" value="Transcribed_RNA"/>
</dbReference>
<protein>
    <recommendedName>
        <fullName evidence="5">MYND-type domain-containing protein</fullName>
    </recommendedName>
</protein>
<dbReference type="GO" id="GO:0008270">
    <property type="term" value="F:zinc ion binding"/>
    <property type="evidence" value="ECO:0007669"/>
    <property type="project" value="UniProtKB-KW"/>
</dbReference>
<organism evidence="6">
    <name type="scientific">Mantoniella antarctica</name>
    <dbReference type="NCBI Taxonomy" id="81844"/>
    <lineage>
        <taxon>Eukaryota</taxon>
        <taxon>Viridiplantae</taxon>
        <taxon>Chlorophyta</taxon>
        <taxon>Mamiellophyceae</taxon>
        <taxon>Mamiellales</taxon>
        <taxon>Mamiellaceae</taxon>
        <taxon>Mantoniella</taxon>
    </lineage>
</organism>
<feature type="domain" description="MYND-type" evidence="5">
    <location>
        <begin position="84"/>
        <end position="123"/>
    </location>
</feature>
<dbReference type="PROSITE" id="PS01360">
    <property type="entry name" value="ZF_MYND_1"/>
    <property type="match status" value="1"/>
</dbReference>
<accession>A0A7S0SAE5</accession>
<evidence type="ECO:0000256" key="3">
    <source>
        <dbReference type="ARBA" id="ARBA00022833"/>
    </source>
</evidence>
<sequence length="140" mass="15336">MLPWHLAMAAGGRNYDVLADRLAALATLSDDVMESSPAPWAPSLGVFARDIGAGAPGAEMTAPWHWREAMEASEAADAAERTRCYRCEAPDGPSHRRCGGCLVARYCSPVCQQSDWVDHKVRCKRWQELASKSSKNKANF</sequence>
<dbReference type="Pfam" id="PF01753">
    <property type="entry name" value="zf-MYND"/>
    <property type="match status" value="1"/>
</dbReference>
<keyword evidence="1" id="KW-0479">Metal-binding</keyword>
<evidence type="ECO:0000256" key="4">
    <source>
        <dbReference type="PROSITE-ProRule" id="PRU00134"/>
    </source>
</evidence>
<name>A0A7S0SAE5_9CHLO</name>
<keyword evidence="2 4" id="KW-0863">Zinc-finger</keyword>
<evidence type="ECO:0000256" key="1">
    <source>
        <dbReference type="ARBA" id="ARBA00022723"/>
    </source>
</evidence>
<dbReference type="PROSITE" id="PS50865">
    <property type="entry name" value="ZF_MYND_2"/>
    <property type="match status" value="1"/>
</dbReference>
<dbReference type="SUPFAM" id="SSF144232">
    <property type="entry name" value="HIT/MYND zinc finger-like"/>
    <property type="match status" value="1"/>
</dbReference>
<evidence type="ECO:0000256" key="2">
    <source>
        <dbReference type="ARBA" id="ARBA00022771"/>
    </source>
</evidence>
<reference evidence="6" key="1">
    <citation type="submission" date="2021-01" db="EMBL/GenBank/DDBJ databases">
        <authorList>
            <person name="Corre E."/>
            <person name="Pelletier E."/>
            <person name="Niang G."/>
            <person name="Scheremetjew M."/>
            <person name="Finn R."/>
            <person name="Kale V."/>
            <person name="Holt S."/>
            <person name="Cochrane G."/>
            <person name="Meng A."/>
            <person name="Brown T."/>
            <person name="Cohen L."/>
        </authorList>
    </citation>
    <scope>NUCLEOTIDE SEQUENCE</scope>
    <source>
        <strain evidence="6">SL-175</strain>
    </source>
</reference>
<gene>
    <name evidence="6" type="ORF">MANT1106_LOCUS3975</name>
</gene>
<dbReference type="InterPro" id="IPR002893">
    <property type="entry name" value="Znf_MYND"/>
</dbReference>
<dbReference type="Gene3D" id="6.10.140.2220">
    <property type="match status" value="1"/>
</dbReference>
<evidence type="ECO:0000313" key="6">
    <source>
        <dbReference type="EMBL" id="CAD8701293.1"/>
    </source>
</evidence>
<dbReference type="AlphaFoldDB" id="A0A7S0SAE5"/>